<sequence>MKIKNLLFLFFYLLIANACTSSAEEEAIIPKKNISDYRLTLIQNGVSRTIYGMINESTSTIMLKPSSNDWIENIDSAIAIFTSKGRVLVGNVEQMSGKTSNDFNQPIIYTVIDDDDNTTHDYTVTLASPQTSDLPIIIIDTKGGAGIYNKVNYVESTFRLVDTANPDNNVEPLEKTGIRGRGNSTWNYPKKPYRIKFDKKTSLFGLGAAKSWVLLANYQDPTFITNTVALELGSRIGFAFTNHTNHVELFLNKKYQGSYVLTEQVQVNEHRVNISEKEGFLVEFDDNYDEELKFRSSYINLPVNVKSPEDVGEQEIEFVKRTVNGLLDAMFKKSSFPDPDNDYKDLIDIESFIKYLIVNEIVANHEPGNPKSTFMYKDKGNAKIYMGPLWDFDWGFGYDFGGDTYFVRNYQRMLYYQGAPVINLDAKGEGEDFFFRFFDDPVFRSEYKRIWNEIKPSISNIDVFINKMGAILIKSVAEDKEEWKNHTIGYTEQITSMSRWVKERIAFLDTRINSRF</sequence>
<comment type="caution">
    <text evidence="1">The sequence shown here is derived from an EMBL/GenBank/DDBJ whole genome shotgun (WGS) entry which is preliminary data.</text>
</comment>
<dbReference type="InterPro" id="IPR014867">
    <property type="entry name" value="Spore_coat_CotH_CotH2/3/7"/>
</dbReference>
<name>A0A5J4RKM7_9ZZZZ</name>
<gene>
    <name evidence="1" type="ORF">EZS27_017029</name>
</gene>
<evidence type="ECO:0008006" key="2">
    <source>
        <dbReference type="Google" id="ProtNLM"/>
    </source>
</evidence>
<dbReference type="EMBL" id="SNRY01000972">
    <property type="protein sequence ID" value="KAA6334676.1"/>
    <property type="molecule type" value="Genomic_DNA"/>
</dbReference>
<reference evidence="1" key="1">
    <citation type="submission" date="2019-03" db="EMBL/GenBank/DDBJ databases">
        <title>Single cell metagenomics reveals metabolic interactions within the superorganism composed of flagellate Streblomastix strix and complex community of Bacteroidetes bacteria on its surface.</title>
        <authorList>
            <person name="Treitli S.C."/>
            <person name="Kolisko M."/>
            <person name="Husnik F."/>
            <person name="Keeling P."/>
            <person name="Hampl V."/>
        </authorList>
    </citation>
    <scope>NUCLEOTIDE SEQUENCE</scope>
    <source>
        <strain evidence="1">STM</strain>
    </source>
</reference>
<protein>
    <recommendedName>
        <fullName evidence="2">CotH protein</fullName>
    </recommendedName>
</protein>
<dbReference type="AlphaFoldDB" id="A0A5J4RKM7"/>
<proteinExistence type="predicted"/>
<evidence type="ECO:0000313" key="1">
    <source>
        <dbReference type="EMBL" id="KAA6334676.1"/>
    </source>
</evidence>
<organism evidence="1">
    <name type="scientific">termite gut metagenome</name>
    <dbReference type="NCBI Taxonomy" id="433724"/>
    <lineage>
        <taxon>unclassified sequences</taxon>
        <taxon>metagenomes</taxon>
        <taxon>organismal metagenomes</taxon>
    </lineage>
</organism>
<dbReference type="Gene3D" id="2.60.40.2340">
    <property type="match status" value="1"/>
</dbReference>
<accession>A0A5J4RKM7</accession>
<dbReference type="Pfam" id="PF08757">
    <property type="entry name" value="CotH"/>
    <property type="match status" value="1"/>
</dbReference>